<evidence type="ECO:0000256" key="2">
    <source>
        <dbReference type="ARBA" id="ARBA00022801"/>
    </source>
</evidence>
<dbReference type="InterPro" id="IPR017853">
    <property type="entry name" value="GH"/>
</dbReference>
<gene>
    <name evidence="6" type="ORF">ACH5RR_029916</name>
</gene>
<dbReference type="InterPro" id="IPR044965">
    <property type="entry name" value="Glyco_hydro_17_plant"/>
</dbReference>
<dbReference type="PANTHER" id="PTHR32227">
    <property type="entry name" value="GLUCAN ENDO-1,3-BETA-GLUCOSIDASE BG1-RELATED-RELATED"/>
    <property type="match status" value="1"/>
</dbReference>
<dbReference type="EMBL" id="JBJUIK010000012">
    <property type="protein sequence ID" value="KAL3510515.1"/>
    <property type="molecule type" value="Genomic_DNA"/>
</dbReference>
<evidence type="ECO:0000313" key="6">
    <source>
        <dbReference type="EMBL" id="KAL3510515.1"/>
    </source>
</evidence>
<protein>
    <recommendedName>
        <fullName evidence="8">Glucan endo-1,3-beta-D-glucosidase</fullName>
    </recommendedName>
</protein>
<keyword evidence="3 5" id="KW-0326">Glycosidase</keyword>
<organism evidence="6 7">
    <name type="scientific">Cinchona calisaya</name>
    <dbReference type="NCBI Taxonomy" id="153742"/>
    <lineage>
        <taxon>Eukaryota</taxon>
        <taxon>Viridiplantae</taxon>
        <taxon>Streptophyta</taxon>
        <taxon>Embryophyta</taxon>
        <taxon>Tracheophyta</taxon>
        <taxon>Spermatophyta</taxon>
        <taxon>Magnoliopsida</taxon>
        <taxon>eudicotyledons</taxon>
        <taxon>Gunneridae</taxon>
        <taxon>Pentapetalae</taxon>
        <taxon>asterids</taxon>
        <taxon>lamiids</taxon>
        <taxon>Gentianales</taxon>
        <taxon>Rubiaceae</taxon>
        <taxon>Cinchonoideae</taxon>
        <taxon>Cinchoneae</taxon>
        <taxon>Cinchona</taxon>
    </lineage>
</organism>
<comment type="caution">
    <text evidence="6">The sequence shown here is derived from an EMBL/GenBank/DDBJ whole genome shotgun (WGS) entry which is preliminary data.</text>
</comment>
<sequence>MFCFVLFVQPRKLFDRNTLLHYTNVFDAVVDAAYFAMSYLNFTNIPVIVTESGWPSKGGSSEPDTTLDNGNTYNSNLIRHVLNNTDSKAPWDCTQHLHL</sequence>
<keyword evidence="2 5" id="KW-0378">Hydrolase</keyword>
<comment type="similarity">
    <text evidence="1 4">Belongs to the glycosyl hydrolase 17 family.</text>
</comment>
<evidence type="ECO:0000256" key="5">
    <source>
        <dbReference type="RuleBase" id="RU004336"/>
    </source>
</evidence>
<dbReference type="SUPFAM" id="SSF51445">
    <property type="entry name" value="(Trans)glycosidases"/>
    <property type="match status" value="1"/>
</dbReference>
<evidence type="ECO:0000256" key="1">
    <source>
        <dbReference type="ARBA" id="ARBA00008773"/>
    </source>
</evidence>
<dbReference type="GO" id="GO:0016798">
    <property type="term" value="F:hydrolase activity, acting on glycosyl bonds"/>
    <property type="evidence" value="ECO:0007669"/>
    <property type="project" value="UniProtKB-KW"/>
</dbReference>
<dbReference type="Proteomes" id="UP001630127">
    <property type="component" value="Unassembled WGS sequence"/>
</dbReference>
<reference evidence="6 7" key="1">
    <citation type="submission" date="2024-11" db="EMBL/GenBank/DDBJ databases">
        <title>A near-complete genome assembly of Cinchona calisaya.</title>
        <authorList>
            <person name="Lian D.C."/>
            <person name="Zhao X.W."/>
            <person name="Wei L."/>
        </authorList>
    </citation>
    <scope>NUCLEOTIDE SEQUENCE [LARGE SCALE GENOMIC DNA]</scope>
    <source>
        <tissue evidence="6">Nenye</tissue>
    </source>
</reference>
<name>A0ABD2YT25_9GENT</name>
<evidence type="ECO:0000256" key="4">
    <source>
        <dbReference type="RuleBase" id="RU004335"/>
    </source>
</evidence>
<dbReference type="InterPro" id="IPR000490">
    <property type="entry name" value="Glyco_hydro_17"/>
</dbReference>
<evidence type="ECO:0000313" key="7">
    <source>
        <dbReference type="Proteomes" id="UP001630127"/>
    </source>
</evidence>
<dbReference type="Pfam" id="PF00332">
    <property type="entry name" value="Glyco_hydro_17"/>
    <property type="match status" value="1"/>
</dbReference>
<proteinExistence type="inferred from homology"/>
<dbReference type="PROSITE" id="PS00587">
    <property type="entry name" value="GLYCOSYL_HYDROL_F17"/>
    <property type="match status" value="1"/>
</dbReference>
<dbReference type="Gene3D" id="3.20.20.80">
    <property type="entry name" value="Glycosidases"/>
    <property type="match status" value="1"/>
</dbReference>
<evidence type="ECO:0008006" key="8">
    <source>
        <dbReference type="Google" id="ProtNLM"/>
    </source>
</evidence>
<evidence type="ECO:0000256" key="3">
    <source>
        <dbReference type="ARBA" id="ARBA00023295"/>
    </source>
</evidence>
<dbReference type="AlphaFoldDB" id="A0ABD2YT25"/>
<keyword evidence="7" id="KW-1185">Reference proteome</keyword>
<accession>A0ABD2YT25</accession>